<comment type="caution">
    <text evidence="8">The sequence shown here is derived from an EMBL/GenBank/DDBJ whole genome shotgun (WGS) entry which is preliminary data.</text>
</comment>
<keyword evidence="3" id="KW-1134">Transmembrane beta strand</keyword>
<reference evidence="8" key="1">
    <citation type="submission" date="2021-04" db="EMBL/GenBank/DDBJ databases">
        <authorList>
            <consortium name="Molecular Ecology Group"/>
        </authorList>
    </citation>
    <scope>NUCLEOTIDE SEQUENCE</scope>
</reference>
<evidence type="ECO:0000256" key="4">
    <source>
        <dbReference type="ARBA" id="ARBA00022692"/>
    </source>
</evidence>
<evidence type="ECO:0000256" key="3">
    <source>
        <dbReference type="ARBA" id="ARBA00022452"/>
    </source>
</evidence>
<evidence type="ECO:0000256" key="6">
    <source>
        <dbReference type="SAM" id="MobiDB-lite"/>
    </source>
</evidence>
<feature type="compositionally biased region" description="Polar residues" evidence="6">
    <location>
        <begin position="11"/>
        <end position="25"/>
    </location>
</feature>
<evidence type="ECO:0000256" key="5">
    <source>
        <dbReference type="ARBA" id="ARBA00023136"/>
    </source>
</evidence>
<evidence type="ECO:0000259" key="7">
    <source>
        <dbReference type="PROSITE" id="PS51779"/>
    </source>
</evidence>
<sequence>MGTVHAKAPTVDSQPSGLKTSSVSGDNKKNDVYVKFDKLPVRVQRVVVDGLTRTKDDVVIKEIKPLLGAKTFDELVQLSYNAKVKMERLGLFKNVVIAIDVSKDKAEHGYEVMFEVQEFRQIDGGIHTTISNNDGSLDFQVKAPNMMGRGERFSLDYTLGTKRTHGYSAYFRKPLNNNPDIFVGCTGYQFHGEFPWSGYKQTDRGMAFDLTFPTFLGSHNLQWEGVWRDLRALSRDTSFSVREQAGHSLKSSLKHTFSIDSRNNPVLPSVGALWQTSQIFQVSFAGGIMRTLDPRASICISDRFFLGGPLTLRGFNMKGCGPHSHDNALGAESYWLAAAHVYSPLPFRPGRGRFGDLFKTHFFVNAGNLGTIDFNNLSASFNDMFTTLRWSYGFGIVLCMGNLARLELNYVIPMRVQKGDKANPGLQFGIGVQFL</sequence>
<keyword evidence="5" id="KW-0472">Membrane</keyword>
<dbReference type="GO" id="GO:0045040">
    <property type="term" value="P:protein insertion into mitochondrial outer membrane"/>
    <property type="evidence" value="ECO:0007669"/>
    <property type="project" value="TreeGrafter"/>
</dbReference>
<comment type="similarity">
    <text evidence="2">Belongs to the SAM50/omp85 family.</text>
</comment>
<keyword evidence="9" id="KW-1185">Reference proteome</keyword>
<dbReference type="EMBL" id="CAJHNH020005556">
    <property type="protein sequence ID" value="CAG5132667.1"/>
    <property type="molecule type" value="Genomic_DNA"/>
</dbReference>
<dbReference type="InterPro" id="IPR039910">
    <property type="entry name" value="D15-like"/>
</dbReference>
<dbReference type="Pfam" id="PF01103">
    <property type="entry name" value="Omp85"/>
    <property type="match status" value="1"/>
</dbReference>
<keyword evidence="4" id="KW-0812">Transmembrane</keyword>
<dbReference type="AlphaFoldDB" id="A0A8S3ZT22"/>
<dbReference type="GO" id="GO:0033108">
    <property type="term" value="P:mitochondrial respiratory chain complex assembly"/>
    <property type="evidence" value="ECO:0007669"/>
    <property type="project" value="TreeGrafter"/>
</dbReference>
<evidence type="ECO:0000256" key="1">
    <source>
        <dbReference type="ARBA" id="ARBA00004374"/>
    </source>
</evidence>
<accession>A0A8S3ZT22</accession>
<gene>
    <name evidence="8" type="ORF">CUNI_LOCUS18225</name>
</gene>
<dbReference type="Proteomes" id="UP000678393">
    <property type="component" value="Unassembled WGS sequence"/>
</dbReference>
<evidence type="ECO:0000313" key="9">
    <source>
        <dbReference type="Proteomes" id="UP000678393"/>
    </source>
</evidence>
<dbReference type="InterPro" id="IPR000184">
    <property type="entry name" value="Bac_surfAg_D15"/>
</dbReference>
<evidence type="ECO:0000313" key="8">
    <source>
        <dbReference type="EMBL" id="CAG5132667.1"/>
    </source>
</evidence>
<comment type="subcellular location">
    <subcellularLocation>
        <location evidence="1">Mitochondrion outer membrane</location>
        <topology evidence="1">Multi-pass membrane protein</topology>
    </subcellularLocation>
</comment>
<dbReference type="Gene3D" id="3.10.20.310">
    <property type="entry name" value="membrane protein fhac"/>
    <property type="match status" value="1"/>
</dbReference>
<dbReference type="OrthoDB" id="1724197at2759"/>
<protein>
    <recommendedName>
        <fullName evidence="7">POTRA domain-containing protein</fullName>
    </recommendedName>
</protein>
<evidence type="ECO:0000256" key="2">
    <source>
        <dbReference type="ARBA" id="ARBA00010913"/>
    </source>
</evidence>
<feature type="region of interest" description="Disordered" evidence="6">
    <location>
        <begin position="1"/>
        <end position="25"/>
    </location>
</feature>
<organism evidence="8 9">
    <name type="scientific">Candidula unifasciata</name>
    <dbReference type="NCBI Taxonomy" id="100452"/>
    <lineage>
        <taxon>Eukaryota</taxon>
        <taxon>Metazoa</taxon>
        <taxon>Spiralia</taxon>
        <taxon>Lophotrochozoa</taxon>
        <taxon>Mollusca</taxon>
        <taxon>Gastropoda</taxon>
        <taxon>Heterobranchia</taxon>
        <taxon>Euthyneura</taxon>
        <taxon>Panpulmonata</taxon>
        <taxon>Eupulmonata</taxon>
        <taxon>Stylommatophora</taxon>
        <taxon>Helicina</taxon>
        <taxon>Helicoidea</taxon>
        <taxon>Geomitridae</taxon>
        <taxon>Candidula</taxon>
    </lineage>
</organism>
<name>A0A8S3ZT22_9EUPU</name>
<dbReference type="PANTHER" id="PTHR12815:SF18">
    <property type="entry name" value="SORTING AND ASSEMBLY MACHINERY COMPONENT 50 HOMOLOG"/>
    <property type="match status" value="1"/>
</dbReference>
<dbReference type="InterPro" id="IPR034746">
    <property type="entry name" value="POTRA"/>
</dbReference>
<feature type="domain" description="POTRA" evidence="7">
    <location>
        <begin position="41"/>
        <end position="119"/>
    </location>
</feature>
<dbReference type="PROSITE" id="PS51779">
    <property type="entry name" value="POTRA"/>
    <property type="match status" value="1"/>
</dbReference>
<dbReference type="GO" id="GO:0005741">
    <property type="term" value="C:mitochondrial outer membrane"/>
    <property type="evidence" value="ECO:0007669"/>
    <property type="project" value="UniProtKB-SubCell"/>
</dbReference>
<dbReference type="PANTHER" id="PTHR12815">
    <property type="entry name" value="SORTING AND ASSEMBLY MACHINERY SAMM50 PROTEIN FAMILY MEMBER"/>
    <property type="match status" value="1"/>
</dbReference>
<proteinExistence type="inferred from homology"/>
<dbReference type="Gene3D" id="2.40.160.50">
    <property type="entry name" value="membrane protein fhac: a member of the omp85/tpsb transporter family"/>
    <property type="match status" value="2"/>
</dbReference>